<feature type="region of interest" description="Disordered" evidence="1">
    <location>
        <begin position="648"/>
        <end position="678"/>
    </location>
</feature>
<comment type="caution">
    <text evidence="2">The sequence shown here is derived from an EMBL/GenBank/DDBJ whole genome shotgun (WGS) entry which is preliminary data.</text>
</comment>
<protein>
    <submittedName>
        <fullName evidence="2">Uu.00g082010.m01.CDS01</fullName>
    </submittedName>
</protein>
<feature type="region of interest" description="Disordered" evidence="1">
    <location>
        <begin position="1"/>
        <end position="67"/>
    </location>
</feature>
<feature type="compositionally biased region" description="Basic and acidic residues" evidence="1">
    <location>
        <begin position="265"/>
        <end position="279"/>
    </location>
</feature>
<feature type="region of interest" description="Disordered" evidence="1">
    <location>
        <begin position="754"/>
        <end position="826"/>
    </location>
</feature>
<reference evidence="2" key="1">
    <citation type="submission" date="2023-10" db="EMBL/GenBank/DDBJ databases">
        <authorList>
            <person name="Hackl T."/>
        </authorList>
    </citation>
    <scope>NUCLEOTIDE SEQUENCE</scope>
</reference>
<feature type="compositionally biased region" description="Polar residues" evidence="1">
    <location>
        <begin position="1020"/>
        <end position="1037"/>
    </location>
</feature>
<feature type="compositionally biased region" description="Basic and acidic residues" evidence="1">
    <location>
        <begin position="1009"/>
        <end position="1019"/>
    </location>
</feature>
<evidence type="ECO:0000313" key="2">
    <source>
        <dbReference type="EMBL" id="CAJ2507015.1"/>
    </source>
</evidence>
<evidence type="ECO:0000313" key="3">
    <source>
        <dbReference type="Proteomes" id="UP001295740"/>
    </source>
</evidence>
<keyword evidence="3" id="KW-1185">Reference proteome</keyword>
<dbReference type="EMBL" id="CAUWAG010000010">
    <property type="protein sequence ID" value="CAJ2507015.1"/>
    <property type="molecule type" value="Genomic_DNA"/>
</dbReference>
<dbReference type="AlphaFoldDB" id="A0AAI8VMF9"/>
<feature type="compositionally biased region" description="Low complexity" evidence="1">
    <location>
        <begin position="1"/>
        <end position="25"/>
    </location>
</feature>
<feature type="region of interest" description="Disordered" evidence="1">
    <location>
        <begin position="240"/>
        <end position="364"/>
    </location>
</feature>
<feature type="region of interest" description="Disordered" evidence="1">
    <location>
        <begin position="977"/>
        <end position="1037"/>
    </location>
</feature>
<sequence>MDDSAQPADSPAPSPAKGKPVAPKKTTGRGISKKTARRAAAANARRGAGRGRGGGPGRGRNKTYDSHRVQAAYERQKELRELYSEVAGAAKPALEDLADLTVKKLLENPNAHEEVLEYQILQQQLDDQLAAVIRSADQEFNTRTAITTRQYELNTAVSEKKFLDSYNYSTEEFYDASLNRTSILEELRNEGCGVDIVDKSYTYVQESDDIVFDQGPYVYLRGDGLKIPFPSLLKDEEKEEVKKAVIKPQSHPQPQPKKAKPAPKRKAEGPPESQPDSKKPAAAVPGSSKLTSGEDASTPRPRHIGGLLSAENEPDAEPESNAPSPTPNNDGQSPGLEPKADPAVKRKDVPDLPSGAAEPDAWDVRTVNRRGPRANNRIIIPPPFEWDDDEIGFRDSTNDSTRKATRGTRGVYLNKPNSRYHHLDRTIVTYDCLEYGDGDLDATLVEKHNLHPKYGLFMPDSVNDSEPPGEHVNSTKPVVVITPNGTTLHASRSVKAMKMDRALQEEATRAKLSSMLSQFCKETDIDPDEITTNKIRERKRQAIERLVSTAVSDEDEDVAGGEHSRSTDATAVDDSVARASTNQLLSAAAYLDAEQPLSQLGNQRSSRPYDAVRDVFTSSEPVPPPPTQPLEVDTIGLSYLADVAEHVAQQPEHHQPGHHQPGHHQPGHQQVGHHQPEQHHELQFVHHTAPMYDHRLDGASEQMDMPVIGDSSMIDPRLLGVPIQASAPSNAFLKTALNPAPAFAHIAPAPVGALEAPPQPSTGRIPFTTQGSSRGSPVLPPLRPTRRDHGPDASQPPQAQPQPQPQEFGSPHMMVHTNSGNFYPPAPPRPFHQSYSIHEHHPLMLMPMPMSMQQQGPPMASASMLPNQGLPPPPPHYGGSYQVMTLSPPMHSHAQLANMPGHIAAAPPVSPPGPPMGVPLSPAHATRHRASIPSSSSAAKKYRSIAAAPIPHNQPWQGSGGRPALRLAHYDHKEAIKDYPASEPPPRSGPTQIRGWSINNAPRGRNKGYRKEDTEEKDSPNITSYINKWNPSDKSLG</sequence>
<dbReference type="Proteomes" id="UP001295740">
    <property type="component" value="Unassembled WGS sequence"/>
</dbReference>
<feature type="region of interest" description="Disordered" evidence="1">
    <location>
        <begin position="551"/>
        <end position="574"/>
    </location>
</feature>
<feature type="compositionally biased region" description="Basic and acidic residues" evidence="1">
    <location>
        <begin position="338"/>
        <end position="350"/>
    </location>
</feature>
<feature type="region of interest" description="Disordered" evidence="1">
    <location>
        <begin position="910"/>
        <end position="940"/>
    </location>
</feature>
<evidence type="ECO:0000256" key="1">
    <source>
        <dbReference type="SAM" id="MobiDB-lite"/>
    </source>
</evidence>
<organism evidence="2 3">
    <name type="scientific">Anthostomella pinea</name>
    <dbReference type="NCBI Taxonomy" id="933095"/>
    <lineage>
        <taxon>Eukaryota</taxon>
        <taxon>Fungi</taxon>
        <taxon>Dikarya</taxon>
        <taxon>Ascomycota</taxon>
        <taxon>Pezizomycotina</taxon>
        <taxon>Sordariomycetes</taxon>
        <taxon>Xylariomycetidae</taxon>
        <taxon>Xylariales</taxon>
        <taxon>Xylariaceae</taxon>
        <taxon>Anthostomella</taxon>
    </lineage>
</organism>
<name>A0AAI8VMF9_9PEZI</name>
<gene>
    <name evidence="2" type="ORF">KHLLAP_LOCUS7483</name>
</gene>
<proteinExistence type="predicted"/>
<feature type="compositionally biased region" description="Basic residues" evidence="1">
    <location>
        <begin position="656"/>
        <end position="666"/>
    </location>
</feature>
<accession>A0AAI8VMF9</accession>
<feature type="compositionally biased region" description="Polar residues" evidence="1">
    <location>
        <begin position="321"/>
        <end position="332"/>
    </location>
</feature>